<dbReference type="Gene3D" id="3.30.70.1350">
    <property type="entry name" value="Cation efflux protein, cytoplasmic domain"/>
    <property type="match status" value="1"/>
</dbReference>
<dbReference type="Pfam" id="PF16916">
    <property type="entry name" value="ZT_dimer"/>
    <property type="match status" value="1"/>
</dbReference>
<dbReference type="InterPro" id="IPR058533">
    <property type="entry name" value="Cation_efflux_TM"/>
</dbReference>
<evidence type="ECO:0000256" key="7">
    <source>
        <dbReference type="SAM" id="Phobius"/>
    </source>
</evidence>
<dbReference type="SUPFAM" id="SSF161111">
    <property type="entry name" value="Cation efflux protein transmembrane domain-like"/>
    <property type="match status" value="1"/>
</dbReference>
<keyword evidence="11" id="KW-1185">Reference proteome</keyword>
<feature type="transmembrane region" description="Helical" evidence="7">
    <location>
        <begin position="133"/>
        <end position="153"/>
    </location>
</feature>
<dbReference type="GO" id="GO:0016020">
    <property type="term" value="C:membrane"/>
    <property type="evidence" value="ECO:0007669"/>
    <property type="project" value="UniProtKB-SubCell"/>
</dbReference>
<feature type="transmembrane region" description="Helical" evidence="7">
    <location>
        <begin position="92"/>
        <end position="112"/>
    </location>
</feature>
<evidence type="ECO:0000259" key="9">
    <source>
        <dbReference type="Pfam" id="PF16916"/>
    </source>
</evidence>
<comment type="similarity">
    <text evidence="2">Belongs to the cation diffusion facilitator (CDF) transporter (TC 2.A.4) family.</text>
</comment>
<dbReference type="SUPFAM" id="SSF160240">
    <property type="entry name" value="Cation efflux protein cytoplasmic domain-like"/>
    <property type="match status" value="1"/>
</dbReference>
<comment type="caution">
    <text evidence="10">The sequence shown here is derived from an EMBL/GenBank/DDBJ whole genome shotgun (WGS) entry which is preliminary data.</text>
</comment>
<evidence type="ECO:0000256" key="1">
    <source>
        <dbReference type="ARBA" id="ARBA00004141"/>
    </source>
</evidence>
<dbReference type="EMBL" id="JACXSI010000014">
    <property type="protein sequence ID" value="MBD3108141.1"/>
    <property type="molecule type" value="Genomic_DNA"/>
</dbReference>
<dbReference type="PANTHER" id="PTHR43840">
    <property type="entry name" value="MITOCHONDRIAL METAL TRANSPORTER 1-RELATED"/>
    <property type="match status" value="1"/>
</dbReference>
<dbReference type="Gene3D" id="1.20.1510.10">
    <property type="entry name" value="Cation efflux protein transmembrane domain"/>
    <property type="match status" value="1"/>
</dbReference>
<dbReference type="AlphaFoldDB" id="A0A927HB54"/>
<evidence type="ECO:0000256" key="2">
    <source>
        <dbReference type="ARBA" id="ARBA00008114"/>
    </source>
</evidence>
<sequence>MSTIKLSFGYFGHSEALVADGLNNTTDIIASVAVLIGLKISVKPPDQDHLYGHTRAETVASLIAAFIMISVGLTVILQAIESLITPKVESPTTFTAIAAIFSALFMFGIYNYNRLLSKKTNNASLAAVAKDNLSDALVSIGAFIGIVGTWIGLPWLDPLAAFAVGFVICKTAWDIFKEASHSLTDGFDEELLEDISETISSTPGVLNIEDVKGRMHGNDVLVEATIQVEGSLNVIESHHISDEVEHNLHDQLGIRYVTIHVEPYLPHTKNGAKKD</sequence>
<reference evidence="10" key="1">
    <citation type="submission" date="2020-09" db="EMBL/GenBank/DDBJ databases">
        <title>Bacillus faecalis sp. nov., a moderately halophilic bacterium isolated from cow faeces.</title>
        <authorList>
            <person name="Jiang L."/>
            <person name="Lee J."/>
        </authorList>
    </citation>
    <scope>NUCLEOTIDE SEQUENCE</scope>
    <source>
        <strain evidence="10">AGMB 02131</strain>
    </source>
</reference>
<evidence type="ECO:0000256" key="3">
    <source>
        <dbReference type="ARBA" id="ARBA00022448"/>
    </source>
</evidence>
<dbReference type="Pfam" id="PF01545">
    <property type="entry name" value="Cation_efflux"/>
    <property type="match status" value="1"/>
</dbReference>
<dbReference type="PANTHER" id="PTHR43840:SF50">
    <property type="entry name" value="MANGANESE EFFLUX SYSTEM PROTEIN MNES"/>
    <property type="match status" value="1"/>
</dbReference>
<dbReference type="InterPro" id="IPR002524">
    <property type="entry name" value="Cation_efflux"/>
</dbReference>
<dbReference type="FunFam" id="1.20.1510.10:FF:000006">
    <property type="entry name" value="Divalent cation efflux transporter"/>
    <property type="match status" value="1"/>
</dbReference>
<evidence type="ECO:0000256" key="4">
    <source>
        <dbReference type="ARBA" id="ARBA00022692"/>
    </source>
</evidence>
<dbReference type="InterPro" id="IPR050291">
    <property type="entry name" value="CDF_Transporter"/>
</dbReference>
<dbReference type="InterPro" id="IPR027470">
    <property type="entry name" value="Cation_efflux_CTD"/>
</dbReference>
<evidence type="ECO:0000313" key="11">
    <source>
        <dbReference type="Proteomes" id="UP000602076"/>
    </source>
</evidence>
<proteinExistence type="inferred from homology"/>
<evidence type="ECO:0000259" key="8">
    <source>
        <dbReference type="Pfam" id="PF01545"/>
    </source>
</evidence>
<dbReference type="NCBIfam" id="TIGR01297">
    <property type="entry name" value="CDF"/>
    <property type="match status" value="1"/>
</dbReference>
<evidence type="ECO:0000256" key="6">
    <source>
        <dbReference type="ARBA" id="ARBA00023136"/>
    </source>
</evidence>
<dbReference type="InterPro" id="IPR036837">
    <property type="entry name" value="Cation_efflux_CTD_sf"/>
</dbReference>
<gene>
    <name evidence="10" type="ORF">IEO70_07150</name>
</gene>
<feature type="domain" description="Cation efflux protein cytoplasmic" evidence="9">
    <location>
        <begin position="188"/>
        <end position="264"/>
    </location>
</feature>
<accession>A0A927HB54</accession>
<organism evidence="10 11">
    <name type="scientific">Peribacillus faecalis</name>
    <dbReference type="NCBI Taxonomy" id="2772559"/>
    <lineage>
        <taxon>Bacteria</taxon>
        <taxon>Bacillati</taxon>
        <taxon>Bacillota</taxon>
        <taxon>Bacilli</taxon>
        <taxon>Bacillales</taxon>
        <taxon>Bacillaceae</taxon>
        <taxon>Peribacillus</taxon>
    </lineage>
</organism>
<keyword evidence="5 7" id="KW-1133">Transmembrane helix</keyword>
<dbReference type="InterPro" id="IPR027469">
    <property type="entry name" value="Cation_efflux_TMD_sf"/>
</dbReference>
<comment type="subcellular location">
    <subcellularLocation>
        <location evidence="1">Membrane</location>
        <topology evidence="1">Multi-pass membrane protein</topology>
    </subcellularLocation>
</comment>
<keyword evidence="6 7" id="KW-0472">Membrane</keyword>
<keyword evidence="3" id="KW-0813">Transport</keyword>
<feature type="transmembrane region" description="Helical" evidence="7">
    <location>
        <begin position="59"/>
        <end position="80"/>
    </location>
</feature>
<evidence type="ECO:0000256" key="5">
    <source>
        <dbReference type="ARBA" id="ARBA00022989"/>
    </source>
</evidence>
<keyword evidence="4 7" id="KW-0812">Transmembrane</keyword>
<evidence type="ECO:0000313" key="10">
    <source>
        <dbReference type="EMBL" id="MBD3108141.1"/>
    </source>
</evidence>
<protein>
    <submittedName>
        <fullName evidence="10">Cation transporter</fullName>
    </submittedName>
</protein>
<name>A0A927HB54_9BACI</name>
<feature type="domain" description="Cation efflux protein transmembrane" evidence="8">
    <location>
        <begin position="3"/>
        <end position="183"/>
    </location>
</feature>
<dbReference type="GO" id="GO:0008324">
    <property type="term" value="F:monoatomic cation transmembrane transporter activity"/>
    <property type="evidence" value="ECO:0007669"/>
    <property type="project" value="InterPro"/>
</dbReference>
<dbReference type="Proteomes" id="UP000602076">
    <property type="component" value="Unassembled WGS sequence"/>
</dbReference>